<evidence type="ECO:0000313" key="3">
    <source>
        <dbReference type="Proteomes" id="UP000281553"/>
    </source>
</evidence>
<dbReference type="OrthoDB" id="10356290at2759"/>
<evidence type="ECO:0000313" key="2">
    <source>
        <dbReference type="EMBL" id="VDN31899.1"/>
    </source>
</evidence>
<sequence>MTTEFVPRYLPVRYTTAVCPAEDKSWIQTGTPVGLGPPTQSGGTGGRPYRKHHKHHAAEGLTTLSVNTQDSGCFTEFESSAPPTNTLDVEVVSPVGISRCQMKIARAASVDHLRFSASCQVGEVESETTARQADKKENRSPRQLVLGQTRGRRSRTQEGSCMAMPPKGPRLGKKVQVGKPWTELKELPPFSPPPTTEFAVQTLLVDVADSASSPPHDYINLESLRLQPVIQSFDMFTQTELPAEPEDFVVVQEAPIVASAVPIALLESPDSEEMALSQAALRPPPPEYKTAVAQWSPDLTETAVQNSAVVLFDVGTQSEAMAAKSGESKPCQTEEEKEKASSRLASLSCELHFAPPLGTDAKQLYSSPVAVDESDDQHLKFRINFEELQASTLSPRPVRSRTPANDNRRRICSMDEAALQEAKRNDFM</sequence>
<feature type="region of interest" description="Disordered" evidence="1">
    <location>
        <begin position="29"/>
        <end position="55"/>
    </location>
</feature>
<dbReference type="EMBL" id="UYRU01081469">
    <property type="protein sequence ID" value="VDN31899.1"/>
    <property type="molecule type" value="Genomic_DNA"/>
</dbReference>
<accession>A0A3P7QP78</accession>
<dbReference type="Proteomes" id="UP000281553">
    <property type="component" value="Unassembled WGS sequence"/>
</dbReference>
<name>A0A3P7QP78_DIBLA</name>
<dbReference type="AlphaFoldDB" id="A0A3P7QP78"/>
<protein>
    <submittedName>
        <fullName evidence="2">Uncharacterized protein</fullName>
    </submittedName>
</protein>
<gene>
    <name evidence="2" type="ORF">DILT_LOCUS15858</name>
</gene>
<reference evidence="2 3" key="1">
    <citation type="submission" date="2018-11" db="EMBL/GenBank/DDBJ databases">
        <authorList>
            <consortium name="Pathogen Informatics"/>
        </authorList>
    </citation>
    <scope>NUCLEOTIDE SEQUENCE [LARGE SCALE GENOMIC DNA]</scope>
</reference>
<organism evidence="2 3">
    <name type="scientific">Dibothriocephalus latus</name>
    <name type="common">Fish tapeworm</name>
    <name type="synonym">Diphyllobothrium latum</name>
    <dbReference type="NCBI Taxonomy" id="60516"/>
    <lineage>
        <taxon>Eukaryota</taxon>
        <taxon>Metazoa</taxon>
        <taxon>Spiralia</taxon>
        <taxon>Lophotrochozoa</taxon>
        <taxon>Platyhelminthes</taxon>
        <taxon>Cestoda</taxon>
        <taxon>Eucestoda</taxon>
        <taxon>Diphyllobothriidea</taxon>
        <taxon>Diphyllobothriidae</taxon>
        <taxon>Dibothriocephalus</taxon>
    </lineage>
</organism>
<feature type="region of interest" description="Disordered" evidence="1">
    <location>
        <begin position="123"/>
        <end position="174"/>
    </location>
</feature>
<keyword evidence="3" id="KW-1185">Reference proteome</keyword>
<evidence type="ECO:0000256" key="1">
    <source>
        <dbReference type="SAM" id="MobiDB-lite"/>
    </source>
</evidence>
<proteinExistence type="predicted"/>